<accession>A0A9N9C3X0</accession>
<comment type="caution">
    <text evidence="1">The sequence shown here is derived from an EMBL/GenBank/DDBJ whole genome shotgun (WGS) entry which is preliminary data.</text>
</comment>
<dbReference type="Proteomes" id="UP000789570">
    <property type="component" value="Unassembled WGS sequence"/>
</dbReference>
<keyword evidence="2" id="KW-1185">Reference proteome</keyword>
<gene>
    <name evidence="1" type="ORF">FCALED_LOCUS7844</name>
</gene>
<proteinExistence type="predicted"/>
<dbReference type="EMBL" id="CAJVPQ010002163">
    <property type="protein sequence ID" value="CAG8586071.1"/>
    <property type="molecule type" value="Genomic_DNA"/>
</dbReference>
<dbReference type="InterPro" id="IPR036869">
    <property type="entry name" value="J_dom_sf"/>
</dbReference>
<dbReference type="Gene3D" id="1.10.287.110">
    <property type="entry name" value="DnaJ domain"/>
    <property type="match status" value="1"/>
</dbReference>
<name>A0A9N9C3X0_9GLOM</name>
<dbReference type="AlphaFoldDB" id="A0A9N9C3X0"/>
<evidence type="ECO:0000313" key="1">
    <source>
        <dbReference type="EMBL" id="CAG8586071.1"/>
    </source>
</evidence>
<sequence>MEEAVEKLIKELQILDVIDVKVVKDIQNSFKVFNEIQPATFESYQEIVNYEINFRNVANNLINEGLIRFQESRNSKIKDDNRQYFSSLNSLKLLASKMAYSKRIDFIRDVLNSSHKKEMLFGNIMFTEEEINKRYRKLALYFHPDKTGQPNTPYSLQGEHKKLGDRLFRFGLNFKESFLDELKNTLKNEGWALHEKFANHLWKITIDYRNAAKGQLNNLKLLNKDDIKELTSEGLKRHSVNYGLLAYKEYRAACKIVDKAKQLKDQVRLRGNMALCLYVCNRILEAQLFALSAIKLQLKNCNVVTHELNEAKKIFDKVRSRNATEEPSTEIKLNYNFDNTQALVKLDRQISFFEKNSQQRLIDDDINKIMTDLMLNANRSLVRYEIPEEEILQVQNHAVQYKIAGLAKIAFGIHVFVSPFAALVMGPIGLLTIGLGIWAGSNLWNKGVEQIKVPEILEKLNDIMRNAMKAYDDDDHQKFIDILSKEYDKDTRLLNLKDRSDAINPKEIVKALLSQGFRPDGVSYLLILLGEVLNVGKIEIKGKTTNELKMLAKTVYAGVEDPKLYEEATKLDNRIQALREINLAIFDIIDGGKEEFERAIETIKTIRDKCRHISELRLEILEDFLWVICSEEIPQESLESPKITLTAEPI</sequence>
<dbReference type="SUPFAM" id="SSF46565">
    <property type="entry name" value="Chaperone J-domain"/>
    <property type="match status" value="1"/>
</dbReference>
<dbReference type="CDD" id="cd06257">
    <property type="entry name" value="DnaJ"/>
    <property type="match status" value="1"/>
</dbReference>
<protein>
    <submittedName>
        <fullName evidence="1">3140_t:CDS:1</fullName>
    </submittedName>
</protein>
<organism evidence="1 2">
    <name type="scientific">Funneliformis caledonium</name>
    <dbReference type="NCBI Taxonomy" id="1117310"/>
    <lineage>
        <taxon>Eukaryota</taxon>
        <taxon>Fungi</taxon>
        <taxon>Fungi incertae sedis</taxon>
        <taxon>Mucoromycota</taxon>
        <taxon>Glomeromycotina</taxon>
        <taxon>Glomeromycetes</taxon>
        <taxon>Glomerales</taxon>
        <taxon>Glomeraceae</taxon>
        <taxon>Funneliformis</taxon>
    </lineage>
</organism>
<dbReference type="OrthoDB" id="1658288at2759"/>
<dbReference type="InterPro" id="IPR001623">
    <property type="entry name" value="DnaJ_domain"/>
</dbReference>
<reference evidence="1" key="1">
    <citation type="submission" date="2021-06" db="EMBL/GenBank/DDBJ databases">
        <authorList>
            <person name="Kallberg Y."/>
            <person name="Tangrot J."/>
            <person name="Rosling A."/>
        </authorList>
    </citation>
    <scope>NUCLEOTIDE SEQUENCE</scope>
    <source>
        <strain evidence="1">UK204</strain>
    </source>
</reference>
<evidence type="ECO:0000313" key="2">
    <source>
        <dbReference type="Proteomes" id="UP000789570"/>
    </source>
</evidence>